<dbReference type="SUPFAM" id="SSF55874">
    <property type="entry name" value="ATPase domain of HSP90 chaperone/DNA topoisomerase II/histidine kinase"/>
    <property type="match status" value="1"/>
</dbReference>
<proteinExistence type="predicted"/>
<organism evidence="6 7">
    <name type="scientific">Amycolatopsis dendrobii</name>
    <dbReference type="NCBI Taxonomy" id="2760662"/>
    <lineage>
        <taxon>Bacteria</taxon>
        <taxon>Bacillati</taxon>
        <taxon>Actinomycetota</taxon>
        <taxon>Actinomycetes</taxon>
        <taxon>Pseudonocardiales</taxon>
        <taxon>Pseudonocardiaceae</taxon>
        <taxon>Amycolatopsis</taxon>
    </lineage>
</organism>
<keyword evidence="1" id="KW-0808">Transferase</keyword>
<dbReference type="GO" id="GO:0016301">
    <property type="term" value="F:kinase activity"/>
    <property type="evidence" value="ECO:0007669"/>
    <property type="project" value="UniProtKB-KW"/>
</dbReference>
<keyword evidence="6" id="KW-0547">Nucleotide-binding</keyword>
<evidence type="ECO:0000313" key="7">
    <source>
        <dbReference type="Proteomes" id="UP000526734"/>
    </source>
</evidence>
<dbReference type="InterPro" id="IPR050482">
    <property type="entry name" value="Sensor_HK_TwoCompSys"/>
</dbReference>
<sequence>LAEHVEAVVREAVSNAVRHAGAATLTVSVAARDDAVRVTVEDDGKGLPEEVSPSGLGNLRDRAESAGGAFTLESRPGGGVRLDWSAPLS</sequence>
<accession>A0A7W3VT09</accession>
<evidence type="ECO:0000313" key="6">
    <source>
        <dbReference type="EMBL" id="MBB1152287.1"/>
    </source>
</evidence>
<feature type="non-terminal residue" evidence="6">
    <location>
        <position position="1"/>
    </location>
</feature>
<name>A0A7W3VT09_9PSEU</name>
<dbReference type="CDD" id="cd16917">
    <property type="entry name" value="HATPase_UhpB-NarQ-NarX-like"/>
    <property type="match status" value="1"/>
</dbReference>
<dbReference type="Gene3D" id="3.30.565.10">
    <property type="entry name" value="Histidine kinase-like ATPase, C-terminal domain"/>
    <property type="match status" value="1"/>
</dbReference>
<keyword evidence="6" id="KW-0067">ATP-binding</keyword>
<keyword evidence="7" id="KW-1185">Reference proteome</keyword>
<dbReference type="Pfam" id="PF02518">
    <property type="entry name" value="HATPase_c"/>
    <property type="match status" value="1"/>
</dbReference>
<keyword evidence="2" id="KW-0418">Kinase</keyword>
<feature type="region of interest" description="Disordered" evidence="4">
    <location>
        <begin position="42"/>
        <end position="62"/>
    </location>
</feature>
<comment type="caution">
    <text evidence="6">The sequence shown here is derived from an EMBL/GenBank/DDBJ whole genome shotgun (WGS) entry which is preliminary data.</text>
</comment>
<dbReference type="InterPro" id="IPR003594">
    <property type="entry name" value="HATPase_dom"/>
</dbReference>
<evidence type="ECO:0000256" key="3">
    <source>
        <dbReference type="ARBA" id="ARBA00023012"/>
    </source>
</evidence>
<dbReference type="GO" id="GO:0000160">
    <property type="term" value="P:phosphorelay signal transduction system"/>
    <property type="evidence" value="ECO:0007669"/>
    <property type="project" value="UniProtKB-KW"/>
</dbReference>
<evidence type="ECO:0000259" key="5">
    <source>
        <dbReference type="PROSITE" id="PS50109"/>
    </source>
</evidence>
<dbReference type="AlphaFoldDB" id="A0A7W3VT09"/>
<dbReference type="PANTHER" id="PTHR24421:SF56">
    <property type="entry name" value="OXYGEN SENSOR HISTIDINE KINASE RESPONSE REGULATOR DOST"/>
    <property type="match status" value="1"/>
</dbReference>
<dbReference type="PANTHER" id="PTHR24421">
    <property type="entry name" value="NITRATE/NITRITE SENSOR PROTEIN NARX-RELATED"/>
    <property type="match status" value="1"/>
</dbReference>
<dbReference type="SMART" id="SM00387">
    <property type="entry name" value="HATPase_c"/>
    <property type="match status" value="1"/>
</dbReference>
<dbReference type="EMBL" id="JACGZW010000001">
    <property type="protein sequence ID" value="MBB1152287.1"/>
    <property type="molecule type" value="Genomic_DNA"/>
</dbReference>
<keyword evidence="3" id="KW-0902">Two-component regulatory system</keyword>
<feature type="domain" description="Histidine kinase" evidence="5">
    <location>
        <begin position="1"/>
        <end position="89"/>
    </location>
</feature>
<dbReference type="InterPro" id="IPR036890">
    <property type="entry name" value="HATPase_C_sf"/>
</dbReference>
<dbReference type="Proteomes" id="UP000526734">
    <property type="component" value="Unassembled WGS sequence"/>
</dbReference>
<evidence type="ECO:0000256" key="4">
    <source>
        <dbReference type="SAM" id="MobiDB-lite"/>
    </source>
</evidence>
<evidence type="ECO:0000256" key="2">
    <source>
        <dbReference type="ARBA" id="ARBA00022777"/>
    </source>
</evidence>
<protein>
    <submittedName>
        <fullName evidence="6">ATP-binding protein</fullName>
    </submittedName>
</protein>
<dbReference type="GO" id="GO:0005524">
    <property type="term" value="F:ATP binding"/>
    <property type="evidence" value="ECO:0007669"/>
    <property type="project" value="UniProtKB-KW"/>
</dbReference>
<dbReference type="InterPro" id="IPR005467">
    <property type="entry name" value="His_kinase_dom"/>
</dbReference>
<dbReference type="PROSITE" id="PS50109">
    <property type="entry name" value="HIS_KIN"/>
    <property type="match status" value="1"/>
</dbReference>
<reference evidence="6 7" key="1">
    <citation type="submission" date="2020-08" db="EMBL/GenBank/DDBJ databases">
        <title>Amycolatopsis sp. nov. DR6-1 isolated from Dendrobium heterocarpum.</title>
        <authorList>
            <person name="Tedsree N."/>
            <person name="Kuncharoen N."/>
            <person name="Likhitwitayawuid K."/>
            <person name="Tanasupawat S."/>
        </authorList>
    </citation>
    <scope>NUCLEOTIDE SEQUENCE [LARGE SCALE GENOMIC DNA]</scope>
    <source>
        <strain evidence="6 7">DR6-1</strain>
    </source>
</reference>
<evidence type="ECO:0000256" key="1">
    <source>
        <dbReference type="ARBA" id="ARBA00022679"/>
    </source>
</evidence>
<gene>
    <name evidence="6" type="ORF">H4281_04015</name>
</gene>
<dbReference type="RefSeq" id="WP_182889486.1">
    <property type="nucleotide sequence ID" value="NZ_JACGZW010000001.1"/>
</dbReference>